<evidence type="ECO:0000256" key="1">
    <source>
        <dbReference type="SAM" id="MobiDB-lite"/>
    </source>
</evidence>
<reference evidence="2 3" key="1">
    <citation type="submission" date="2013-03" db="EMBL/GenBank/DDBJ databases">
        <title>The Genome Sequence of Phialophora europaea CBS 101466.</title>
        <authorList>
            <consortium name="The Broad Institute Genomics Platform"/>
            <person name="Cuomo C."/>
            <person name="de Hoog S."/>
            <person name="Gorbushina A."/>
            <person name="Walker B."/>
            <person name="Young S.K."/>
            <person name="Zeng Q."/>
            <person name="Gargeya S."/>
            <person name="Fitzgerald M."/>
            <person name="Haas B."/>
            <person name="Abouelleil A."/>
            <person name="Allen A.W."/>
            <person name="Alvarado L."/>
            <person name="Arachchi H.M."/>
            <person name="Berlin A.M."/>
            <person name="Chapman S.B."/>
            <person name="Gainer-Dewar J."/>
            <person name="Goldberg J."/>
            <person name="Griggs A."/>
            <person name="Gujja S."/>
            <person name="Hansen M."/>
            <person name="Howarth C."/>
            <person name="Imamovic A."/>
            <person name="Ireland A."/>
            <person name="Larimer J."/>
            <person name="McCowan C."/>
            <person name="Murphy C."/>
            <person name="Pearson M."/>
            <person name="Poon T.W."/>
            <person name="Priest M."/>
            <person name="Roberts A."/>
            <person name="Saif S."/>
            <person name="Shea T."/>
            <person name="Sisk P."/>
            <person name="Sykes S."/>
            <person name="Wortman J."/>
            <person name="Nusbaum C."/>
            <person name="Birren B."/>
        </authorList>
    </citation>
    <scope>NUCLEOTIDE SEQUENCE [LARGE SCALE GENOMIC DNA]</scope>
    <source>
        <strain evidence="2 3">CBS 101466</strain>
    </source>
</reference>
<keyword evidence="3" id="KW-1185">Reference proteome</keyword>
<dbReference type="GeneID" id="19976973"/>
<feature type="compositionally biased region" description="Basic and acidic residues" evidence="1">
    <location>
        <begin position="1"/>
        <end position="10"/>
    </location>
</feature>
<dbReference type="EMBL" id="KB822712">
    <property type="protein sequence ID" value="ETN45801.1"/>
    <property type="molecule type" value="Genomic_DNA"/>
</dbReference>
<dbReference type="Proteomes" id="UP000030752">
    <property type="component" value="Unassembled WGS sequence"/>
</dbReference>
<feature type="region of interest" description="Disordered" evidence="1">
    <location>
        <begin position="177"/>
        <end position="265"/>
    </location>
</feature>
<accession>W2SAQ5</accession>
<gene>
    <name evidence="2" type="ORF">HMPREF1541_09634</name>
</gene>
<organism evidence="2 3">
    <name type="scientific">Cyphellophora europaea (strain CBS 101466)</name>
    <name type="common">Phialophora europaea</name>
    <dbReference type="NCBI Taxonomy" id="1220924"/>
    <lineage>
        <taxon>Eukaryota</taxon>
        <taxon>Fungi</taxon>
        <taxon>Dikarya</taxon>
        <taxon>Ascomycota</taxon>
        <taxon>Pezizomycotina</taxon>
        <taxon>Eurotiomycetes</taxon>
        <taxon>Chaetothyriomycetidae</taxon>
        <taxon>Chaetothyriales</taxon>
        <taxon>Cyphellophoraceae</taxon>
        <taxon>Cyphellophora</taxon>
    </lineage>
</organism>
<dbReference type="RefSeq" id="XP_008712529.1">
    <property type="nucleotide sequence ID" value="XM_008714307.1"/>
</dbReference>
<dbReference type="InParanoid" id="W2SAQ5"/>
<proteinExistence type="predicted"/>
<evidence type="ECO:0000313" key="2">
    <source>
        <dbReference type="EMBL" id="ETN45801.1"/>
    </source>
</evidence>
<dbReference type="HOGENOM" id="CLU_1111414_0_0_1"/>
<dbReference type="AlphaFoldDB" id="W2SAQ5"/>
<name>W2SAQ5_CYPE1</name>
<evidence type="ECO:0000313" key="3">
    <source>
        <dbReference type="Proteomes" id="UP000030752"/>
    </source>
</evidence>
<dbReference type="OrthoDB" id="4158258at2759"/>
<protein>
    <submittedName>
        <fullName evidence="2">Uncharacterized protein</fullName>
    </submittedName>
</protein>
<feature type="region of interest" description="Disordered" evidence="1">
    <location>
        <begin position="1"/>
        <end position="26"/>
    </location>
</feature>
<feature type="compositionally biased region" description="Polar residues" evidence="1">
    <location>
        <begin position="189"/>
        <end position="204"/>
    </location>
</feature>
<dbReference type="VEuPathDB" id="FungiDB:HMPREF1541_09634"/>
<sequence>MSSNRRESVGRKLSRQQSASGPPRQQLVSVAVLPPRLSQGFAPPNGIAAADCFNWDERVNWTHNEPIEDPNKPEGKKSLLKRVGLTTDRKKRNEDMPPFQFRQVPYDDWRKHYAKDADGNYRGTHAPAEDCLLKPEDVAKWRLEAPKTKADLWTRGSEVLPVYAEVRAEGELPEYQDATTREELGESGVSGNVLRQTQTSPAVLQQQEQDQQRGGSRRVILNGMTAEEIIAAEREKNKNRPKGNMSWKDRVKRGAEIASMGSGAH</sequence>
<dbReference type="eggNOG" id="ENOG502T4YW">
    <property type="taxonomic scope" value="Eukaryota"/>
</dbReference>